<dbReference type="InterPro" id="IPR009061">
    <property type="entry name" value="DNA-bd_dom_put_sf"/>
</dbReference>
<dbReference type="OrthoDB" id="9802039at2"/>
<dbReference type="Pfam" id="PF00376">
    <property type="entry name" value="MerR"/>
    <property type="match status" value="1"/>
</dbReference>
<dbReference type="SMART" id="SM00422">
    <property type="entry name" value="HTH_MERR"/>
    <property type="match status" value="1"/>
</dbReference>
<feature type="domain" description="HTH merR-type" evidence="2">
    <location>
        <begin position="1"/>
        <end position="71"/>
    </location>
</feature>
<dbReference type="InterPro" id="IPR047057">
    <property type="entry name" value="MerR_fam"/>
</dbReference>
<reference evidence="3 4" key="1">
    <citation type="journal article" date="2016" name="Int. J. Syst. Evol. Microbiol.">
        <title>Agromyces aureus sp. nov., isolated from the rhizosphere of Salix caprea L. grown in a heavy-metal-contaminated soil.</title>
        <authorList>
            <person name="Corretto E."/>
            <person name="Antonielli L."/>
            <person name="Sessitsch A."/>
            <person name="Compant S."/>
            <person name="Gorfer M."/>
            <person name="Kuffner M."/>
            <person name="Brader G."/>
        </authorList>
    </citation>
    <scope>NUCLEOTIDE SEQUENCE [LARGE SCALE GENOMIC DNA]</scope>
    <source>
        <strain evidence="3 4">AR33</strain>
    </source>
</reference>
<dbReference type="PROSITE" id="PS50937">
    <property type="entry name" value="HTH_MERR_2"/>
    <property type="match status" value="1"/>
</dbReference>
<dbReference type="AlphaFoldDB" id="A0A191WBX6"/>
<sequence length="272" mass="29103">MLQIGEFAGVTGLSVKALRHYDEKAVLVPAEVDDRSGYRRYGEGQVRAGVIARALRDAGVPLPAVAAVVAGGGARDALSERRRRVLEDRAREDRAFADAEAVVRVLAAPVAVVEREMVAQPFVGQAISVDAQDAGSMSDDDAEAVLAELFERLRASDLGPSGQFWTTLRAGEQGAVEVVCCWPTPVEVDDERFGAEAFSGVVPARVELVATWRPTEGETLPDGATHPAVVALFDALAHRPIDGLRTLEVRQTVLGMSEDDYAVEVAVTVETR</sequence>
<evidence type="ECO:0000313" key="3">
    <source>
        <dbReference type="EMBL" id="ANJ25689.1"/>
    </source>
</evidence>
<dbReference type="GO" id="GO:0003677">
    <property type="term" value="F:DNA binding"/>
    <property type="evidence" value="ECO:0007669"/>
    <property type="project" value="UniProtKB-KW"/>
</dbReference>
<evidence type="ECO:0000256" key="1">
    <source>
        <dbReference type="ARBA" id="ARBA00023125"/>
    </source>
</evidence>
<proteinExistence type="predicted"/>
<name>A0A191WBX6_9MICO</name>
<evidence type="ECO:0000313" key="4">
    <source>
        <dbReference type="Proteomes" id="UP000078437"/>
    </source>
</evidence>
<dbReference type="EMBL" id="CP013979">
    <property type="protein sequence ID" value="ANJ25689.1"/>
    <property type="molecule type" value="Genomic_DNA"/>
</dbReference>
<dbReference type="GO" id="GO:0003700">
    <property type="term" value="F:DNA-binding transcription factor activity"/>
    <property type="evidence" value="ECO:0007669"/>
    <property type="project" value="InterPro"/>
</dbReference>
<gene>
    <name evidence="3" type="ORF">ATC03_01845</name>
</gene>
<dbReference type="PANTHER" id="PTHR30204:SF97">
    <property type="entry name" value="MERR FAMILY REGULATORY PROTEIN"/>
    <property type="match status" value="1"/>
</dbReference>
<keyword evidence="1" id="KW-0238">DNA-binding</keyword>
<protein>
    <recommendedName>
        <fullName evidence="2">HTH merR-type domain-containing protein</fullName>
    </recommendedName>
</protein>
<evidence type="ECO:0000259" key="2">
    <source>
        <dbReference type="PROSITE" id="PS50937"/>
    </source>
</evidence>
<dbReference type="Gene3D" id="1.10.1660.10">
    <property type="match status" value="1"/>
</dbReference>
<dbReference type="Proteomes" id="UP000078437">
    <property type="component" value="Chromosome"/>
</dbReference>
<dbReference type="KEGG" id="agy:ATC03_01845"/>
<organism evidence="3 4">
    <name type="scientific">Agromyces aureus</name>
    <dbReference type="NCBI Taxonomy" id="453304"/>
    <lineage>
        <taxon>Bacteria</taxon>
        <taxon>Bacillati</taxon>
        <taxon>Actinomycetota</taxon>
        <taxon>Actinomycetes</taxon>
        <taxon>Micrococcales</taxon>
        <taxon>Microbacteriaceae</taxon>
        <taxon>Agromyces</taxon>
    </lineage>
</organism>
<keyword evidence="4" id="KW-1185">Reference proteome</keyword>
<reference evidence="4" key="2">
    <citation type="submission" date="2016-01" db="EMBL/GenBank/DDBJ databases">
        <title>Complete genome sequence of Agromyces aureus AR33T and comparison with related organisms.</title>
        <authorList>
            <person name="Corretto E."/>
            <person name="Antonielli L."/>
            <person name="Sessitsch A."/>
            <person name="Brader G."/>
        </authorList>
    </citation>
    <scope>NUCLEOTIDE SEQUENCE [LARGE SCALE GENOMIC DNA]</scope>
    <source>
        <strain evidence="4">AR33</strain>
    </source>
</reference>
<accession>A0A191WBX6</accession>
<dbReference type="STRING" id="453304.ATC03_01845"/>
<dbReference type="InterPro" id="IPR000551">
    <property type="entry name" value="MerR-type_HTH_dom"/>
</dbReference>
<dbReference type="SUPFAM" id="SSF46955">
    <property type="entry name" value="Putative DNA-binding domain"/>
    <property type="match status" value="1"/>
</dbReference>
<dbReference type="PANTHER" id="PTHR30204">
    <property type="entry name" value="REDOX-CYCLING DRUG-SENSING TRANSCRIPTIONAL ACTIVATOR SOXR"/>
    <property type="match status" value="1"/>
</dbReference>
<dbReference type="RefSeq" id="WP_067872432.1">
    <property type="nucleotide sequence ID" value="NZ_CP013979.1"/>
</dbReference>